<feature type="region of interest" description="Disordered" evidence="1">
    <location>
        <begin position="20"/>
        <end position="62"/>
    </location>
</feature>
<proteinExistence type="predicted"/>
<dbReference type="RefSeq" id="XP_033704312.1">
    <property type="nucleotide sequence ID" value="XM_033848421.1"/>
</dbReference>
<feature type="region of interest" description="Disordered" evidence="1">
    <location>
        <begin position="104"/>
        <end position="250"/>
    </location>
</feature>
<evidence type="ECO:0000313" key="3">
    <source>
        <dbReference type="RefSeq" id="XP_033704312.1"/>
    </source>
</evidence>
<reference evidence="3" key="1">
    <citation type="submission" date="2025-08" db="UniProtKB">
        <authorList>
            <consortium name="RefSeq"/>
        </authorList>
    </citation>
    <scope>IDENTIFICATION</scope>
    <source>
        <tissue evidence="3">Spleen</tissue>
    </source>
</reference>
<name>A0A6J3QPZ9_TURTR</name>
<accession>A0A6J3QPZ9</accession>
<organism evidence="2 3">
    <name type="scientific">Tursiops truncatus</name>
    <name type="common">Atlantic bottle-nosed dolphin</name>
    <name type="synonym">Delphinus truncatus</name>
    <dbReference type="NCBI Taxonomy" id="9739"/>
    <lineage>
        <taxon>Eukaryota</taxon>
        <taxon>Metazoa</taxon>
        <taxon>Chordata</taxon>
        <taxon>Craniata</taxon>
        <taxon>Vertebrata</taxon>
        <taxon>Euteleostomi</taxon>
        <taxon>Mammalia</taxon>
        <taxon>Eutheria</taxon>
        <taxon>Laurasiatheria</taxon>
        <taxon>Artiodactyla</taxon>
        <taxon>Whippomorpha</taxon>
        <taxon>Cetacea</taxon>
        <taxon>Odontoceti</taxon>
        <taxon>Delphinidae</taxon>
        <taxon>Tursiops</taxon>
    </lineage>
</organism>
<dbReference type="AlphaFoldDB" id="A0A6J3QPZ9"/>
<protein>
    <submittedName>
        <fullName evidence="3">Serine/arginine repetitive matrix protein 3-like</fullName>
    </submittedName>
</protein>
<evidence type="ECO:0000256" key="1">
    <source>
        <dbReference type="SAM" id="MobiDB-lite"/>
    </source>
</evidence>
<dbReference type="InParanoid" id="A0A6J3QPZ9"/>
<sequence length="250" mass="26528">MTPLGPSGETRVTKILLESFGKQGPAGGKQGCPPRLWGCLRDRGPRRPVPRSRLRPPAGNVFSSPAQVLTARRSGRFAIPVVLRAHGLGAGRRSSPRRCQIRVGAGSAPAPRAPRPAPASSKLSGGYAPRRRRERRRGRGRGGSGPRVPARASALLPRLGERLRAREPLPADPSPRTRARLLPCGLLPHGVLPADPARQNSQPRAHSADPRPGEPGRQTAAPRGDSSGGWTGNSQTEEGEAAGSRTWLIL</sequence>
<gene>
    <name evidence="3" type="primary">LOC109550783</name>
</gene>
<feature type="compositionally biased region" description="Basic residues" evidence="1">
    <location>
        <begin position="129"/>
        <end position="140"/>
    </location>
</feature>
<keyword evidence="2" id="KW-1185">Reference proteome</keyword>
<feature type="compositionally biased region" description="Basic and acidic residues" evidence="1">
    <location>
        <begin position="159"/>
        <end position="169"/>
    </location>
</feature>
<evidence type="ECO:0000313" key="2">
    <source>
        <dbReference type="Proteomes" id="UP000245320"/>
    </source>
</evidence>
<feature type="compositionally biased region" description="Low complexity" evidence="1">
    <location>
        <begin position="118"/>
        <end position="128"/>
    </location>
</feature>
<dbReference type="Proteomes" id="UP000245320">
    <property type="component" value="Chromosome 20"/>
</dbReference>